<keyword evidence="5 9" id="KW-1133">Transmembrane helix</keyword>
<evidence type="ECO:0000256" key="6">
    <source>
        <dbReference type="ARBA" id="ARBA00023136"/>
    </source>
</evidence>
<feature type="domain" description="Major facilitator superfamily (MFS) profile" evidence="10">
    <location>
        <begin position="65"/>
        <end position="520"/>
    </location>
</feature>
<keyword evidence="3" id="KW-0813">Transport</keyword>
<evidence type="ECO:0000256" key="2">
    <source>
        <dbReference type="ARBA" id="ARBA00007520"/>
    </source>
</evidence>
<evidence type="ECO:0000313" key="11">
    <source>
        <dbReference type="EMBL" id="KAF4979889.1"/>
    </source>
</evidence>
<evidence type="ECO:0000256" key="1">
    <source>
        <dbReference type="ARBA" id="ARBA00004141"/>
    </source>
</evidence>
<gene>
    <name evidence="11" type="ORF">FZEAL_4000</name>
</gene>
<comment type="caution">
    <text evidence="11">The sequence shown here is derived from an EMBL/GenBank/DDBJ whole genome shotgun (WGS) entry which is preliminary data.</text>
</comment>
<feature type="transmembrane region" description="Helical" evidence="9">
    <location>
        <begin position="289"/>
        <end position="308"/>
    </location>
</feature>
<reference evidence="11" key="1">
    <citation type="journal article" date="2020" name="BMC Genomics">
        <title>Correction to: Identification and distribution of gene clusters required for synthesis of sphingolipid metabolism inhibitors in diverse species of the filamentous fungus Fusarium.</title>
        <authorList>
            <person name="Kim H.S."/>
            <person name="Lohmar J.M."/>
            <person name="Busman M."/>
            <person name="Brown D.W."/>
            <person name="Naumann T.A."/>
            <person name="Divon H.H."/>
            <person name="Lysoe E."/>
            <person name="Uhlig S."/>
            <person name="Proctor R.H."/>
        </authorList>
    </citation>
    <scope>NUCLEOTIDE SEQUENCE</scope>
    <source>
        <strain evidence="11">NRRL 22465</strain>
    </source>
</reference>
<feature type="compositionally biased region" description="Polar residues" evidence="8">
    <location>
        <begin position="1"/>
        <end position="11"/>
    </location>
</feature>
<dbReference type="GO" id="GO:0022857">
    <property type="term" value="F:transmembrane transporter activity"/>
    <property type="evidence" value="ECO:0007669"/>
    <property type="project" value="InterPro"/>
</dbReference>
<feature type="transmembrane region" description="Helical" evidence="9">
    <location>
        <begin position="368"/>
        <end position="386"/>
    </location>
</feature>
<dbReference type="PROSITE" id="PS50850">
    <property type="entry name" value="MFS"/>
    <property type="match status" value="1"/>
</dbReference>
<evidence type="ECO:0000313" key="12">
    <source>
        <dbReference type="Proteomes" id="UP000635477"/>
    </source>
</evidence>
<feature type="transmembrane region" description="Helical" evidence="9">
    <location>
        <begin position="129"/>
        <end position="148"/>
    </location>
</feature>
<dbReference type="InterPro" id="IPR011701">
    <property type="entry name" value="MFS"/>
</dbReference>
<dbReference type="Gene3D" id="1.20.1250.20">
    <property type="entry name" value="MFS general substrate transporter like domains"/>
    <property type="match status" value="2"/>
</dbReference>
<dbReference type="PANTHER" id="PTHR23501">
    <property type="entry name" value="MAJOR FACILITATOR SUPERFAMILY"/>
    <property type="match status" value="1"/>
</dbReference>
<dbReference type="CDD" id="cd17502">
    <property type="entry name" value="MFS_Azr1_MDR_like"/>
    <property type="match status" value="1"/>
</dbReference>
<dbReference type="OrthoDB" id="10021397at2759"/>
<keyword evidence="12" id="KW-1185">Reference proteome</keyword>
<organism evidence="11 12">
    <name type="scientific">Fusarium zealandicum</name>
    <dbReference type="NCBI Taxonomy" id="1053134"/>
    <lineage>
        <taxon>Eukaryota</taxon>
        <taxon>Fungi</taxon>
        <taxon>Dikarya</taxon>
        <taxon>Ascomycota</taxon>
        <taxon>Pezizomycotina</taxon>
        <taxon>Sordariomycetes</taxon>
        <taxon>Hypocreomycetidae</taxon>
        <taxon>Hypocreales</taxon>
        <taxon>Nectriaceae</taxon>
        <taxon>Fusarium</taxon>
        <taxon>Fusarium staphyleae species complex</taxon>
    </lineage>
</organism>
<dbReference type="GO" id="GO:0005886">
    <property type="term" value="C:plasma membrane"/>
    <property type="evidence" value="ECO:0007669"/>
    <property type="project" value="TreeGrafter"/>
</dbReference>
<dbReference type="Proteomes" id="UP000635477">
    <property type="component" value="Unassembled WGS sequence"/>
</dbReference>
<dbReference type="EMBL" id="JABEYC010000270">
    <property type="protein sequence ID" value="KAF4979889.1"/>
    <property type="molecule type" value="Genomic_DNA"/>
</dbReference>
<evidence type="ECO:0000256" key="5">
    <source>
        <dbReference type="ARBA" id="ARBA00022989"/>
    </source>
</evidence>
<feature type="region of interest" description="Disordered" evidence="8">
    <location>
        <begin position="1"/>
        <end position="50"/>
    </location>
</feature>
<reference evidence="11" key="2">
    <citation type="submission" date="2020-05" db="EMBL/GenBank/DDBJ databases">
        <authorList>
            <person name="Kim H.-S."/>
            <person name="Proctor R.H."/>
            <person name="Brown D.W."/>
        </authorList>
    </citation>
    <scope>NUCLEOTIDE SEQUENCE</scope>
    <source>
        <strain evidence="11">NRRL 22465</strain>
    </source>
</reference>
<feature type="transmembrane region" description="Helical" evidence="9">
    <location>
        <begin position="391"/>
        <end position="410"/>
    </location>
</feature>
<feature type="transmembrane region" description="Helical" evidence="9">
    <location>
        <begin position="215"/>
        <end position="237"/>
    </location>
</feature>
<feature type="transmembrane region" description="Helical" evidence="9">
    <location>
        <begin position="456"/>
        <end position="479"/>
    </location>
</feature>
<dbReference type="FunFam" id="1.20.1720.10:FF:000012">
    <property type="entry name" value="MFS toxin efflux pump (AflT)"/>
    <property type="match status" value="1"/>
</dbReference>
<feature type="transmembrane region" description="Helical" evidence="9">
    <location>
        <begin position="258"/>
        <end position="277"/>
    </location>
</feature>
<dbReference type="SUPFAM" id="SSF103473">
    <property type="entry name" value="MFS general substrate transporter"/>
    <property type="match status" value="2"/>
</dbReference>
<protein>
    <recommendedName>
        <fullName evidence="10">Major facilitator superfamily (MFS) profile domain-containing protein</fullName>
    </recommendedName>
</protein>
<comment type="similarity">
    <text evidence="2">Belongs to the major facilitator superfamily. TCR/Tet family.</text>
</comment>
<keyword evidence="7" id="KW-0325">Glycoprotein</keyword>
<proteinExistence type="inferred from homology"/>
<evidence type="ECO:0000256" key="8">
    <source>
        <dbReference type="SAM" id="MobiDB-lite"/>
    </source>
</evidence>
<keyword evidence="6 9" id="KW-0472">Membrane</keyword>
<evidence type="ECO:0000256" key="4">
    <source>
        <dbReference type="ARBA" id="ARBA00022692"/>
    </source>
</evidence>
<comment type="subcellular location">
    <subcellularLocation>
        <location evidence="1">Membrane</location>
        <topology evidence="1">Multi-pass membrane protein</topology>
    </subcellularLocation>
</comment>
<feature type="transmembrane region" description="Helical" evidence="9">
    <location>
        <begin position="422"/>
        <end position="444"/>
    </location>
</feature>
<dbReference type="AlphaFoldDB" id="A0A8H4XLW2"/>
<feature type="transmembrane region" description="Helical" evidence="9">
    <location>
        <begin position="188"/>
        <end position="209"/>
    </location>
</feature>
<sequence length="564" mass="60160">MATSVIETLQSKPPVMNVGHEKSDSQSDAPTLHDPTQDVNRTNAEDDTPKDDEIEYLTGWKLTSLMISITLAAFLMLLDMSIIVTAIPRITSDFHSLRDVGWYGSSYNLASAALQPLSGKIYTYFKSKWIFLGCLFVFELGCLVSGVANSSVVLIIGRTISGIGASGIQNGALTIVAASVPLHKRPSLVGILMGGAQLGLVIGPLVGGAFTQYTTWRWCFYINLPIGAICTILVVLVKIPDRRVRTNETVFKILTTKLDFTGFVLFAPCTVMFLLALEWGGVDYAWNSATVIGLFCGGAGLFVVFIFWERHVGAGAMIPLPIIRKREVWTACLTQMFLFATVIVASFYMPIYFQSITEASPFDSGVNMLPSILSQLASAACSGVLAQKVGYYIPFAALSGAISAIGNGLLSTLGPHTPTAKWAGYQILVGFGRGIGMQMSIIAVQANTSPDVTSVATAVLVFSQVFGGAIFVSMANVIFNSKLHDELVARLPDVDASAVIDAGAAALRDAVGVEDLPQALLAYSEGVRAAFLLAVAASCGMFITSWGMGWNDIRKKAPVKAGDA</sequence>
<dbReference type="InterPro" id="IPR036259">
    <property type="entry name" value="MFS_trans_sf"/>
</dbReference>
<evidence type="ECO:0000256" key="7">
    <source>
        <dbReference type="ARBA" id="ARBA00023180"/>
    </source>
</evidence>
<name>A0A8H4XLW2_9HYPO</name>
<feature type="transmembrane region" description="Helical" evidence="9">
    <location>
        <begin position="529"/>
        <end position="550"/>
    </location>
</feature>
<evidence type="ECO:0000256" key="9">
    <source>
        <dbReference type="SAM" id="Phobius"/>
    </source>
</evidence>
<accession>A0A8H4XLW2</accession>
<dbReference type="FunFam" id="1.20.1250.20:FF:000196">
    <property type="entry name" value="MFS toxin efflux pump (AflT)"/>
    <property type="match status" value="1"/>
</dbReference>
<feature type="transmembrane region" description="Helical" evidence="9">
    <location>
        <begin position="65"/>
        <end position="88"/>
    </location>
</feature>
<dbReference type="InterPro" id="IPR020846">
    <property type="entry name" value="MFS_dom"/>
</dbReference>
<dbReference type="Pfam" id="PF07690">
    <property type="entry name" value="MFS_1"/>
    <property type="match status" value="1"/>
</dbReference>
<keyword evidence="4 9" id="KW-0812">Transmembrane</keyword>
<feature type="transmembrane region" description="Helical" evidence="9">
    <location>
        <begin position="328"/>
        <end position="348"/>
    </location>
</feature>
<dbReference type="PANTHER" id="PTHR23501:SF193">
    <property type="entry name" value="MULTIDRUG TRANSPORTER, PUTATIVE (AFU_ORTHOLOGUE AFUA_8G00940)-RELATED"/>
    <property type="match status" value="1"/>
</dbReference>
<evidence type="ECO:0000259" key="10">
    <source>
        <dbReference type="PROSITE" id="PS50850"/>
    </source>
</evidence>
<evidence type="ECO:0000256" key="3">
    <source>
        <dbReference type="ARBA" id="ARBA00022448"/>
    </source>
</evidence>